<dbReference type="InterPro" id="IPR001305">
    <property type="entry name" value="HSP_DnaJ_Cys-rich_dom"/>
</dbReference>
<dbReference type="InterPro" id="IPR002939">
    <property type="entry name" value="DnaJ_C"/>
</dbReference>
<accession>A0A507BA10</accession>
<dbReference type="InParanoid" id="A0A507BA10"/>
<evidence type="ECO:0000313" key="11">
    <source>
        <dbReference type="Proteomes" id="UP000319257"/>
    </source>
</evidence>
<dbReference type="PRINTS" id="PR00625">
    <property type="entry name" value="JDOMAIN"/>
</dbReference>
<dbReference type="Gene3D" id="2.10.230.10">
    <property type="entry name" value="Heat shock protein DnaJ, cysteine-rich domain"/>
    <property type="match status" value="1"/>
</dbReference>
<evidence type="ECO:0000256" key="4">
    <source>
        <dbReference type="ARBA" id="ARBA00022833"/>
    </source>
</evidence>
<dbReference type="InterPro" id="IPR001623">
    <property type="entry name" value="DnaJ_domain"/>
</dbReference>
<dbReference type="Proteomes" id="UP000319257">
    <property type="component" value="Unassembled WGS sequence"/>
</dbReference>
<evidence type="ECO:0000256" key="6">
    <source>
        <dbReference type="PROSITE-ProRule" id="PRU00546"/>
    </source>
</evidence>
<dbReference type="Pfam" id="PF00226">
    <property type="entry name" value="DnaJ"/>
    <property type="match status" value="1"/>
</dbReference>
<feature type="region of interest" description="Disordered" evidence="7">
    <location>
        <begin position="368"/>
        <end position="416"/>
    </location>
</feature>
<evidence type="ECO:0000259" key="8">
    <source>
        <dbReference type="PROSITE" id="PS50076"/>
    </source>
</evidence>
<dbReference type="CDD" id="cd10719">
    <property type="entry name" value="DnaJ_zf"/>
    <property type="match status" value="1"/>
</dbReference>
<dbReference type="Gene3D" id="2.60.260.20">
    <property type="entry name" value="Urease metallochaperone UreE, N-terminal domain"/>
    <property type="match status" value="2"/>
</dbReference>
<dbReference type="GO" id="GO:0005524">
    <property type="term" value="F:ATP binding"/>
    <property type="evidence" value="ECO:0007669"/>
    <property type="project" value="InterPro"/>
</dbReference>
<dbReference type="GO" id="GO:0009408">
    <property type="term" value="P:response to heat"/>
    <property type="evidence" value="ECO:0007669"/>
    <property type="project" value="InterPro"/>
</dbReference>
<dbReference type="PROSITE" id="PS51188">
    <property type="entry name" value="ZF_CR"/>
    <property type="match status" value="1"/>
</dbReference>
<keyword evidence="5" id="KW-0143">Chaperone</keyword>
<dbReference type="EMBL" id="SKBQ01000002">
    <property type="protein sequence ID" value="TPX14219.1"/>
    <property type="molecule type" value="Genomic_DNA"/>
</dbReference>
<sequence length="416" mass="45452">MVRETKFYDVLGVAPSATEQELKKAYKVNALKYHPDKNAHNPAAEEKFKEISHAYEILSDSNKRQVYDQYGEAGLEGGAGGGGMAAEDLFAQFFGGGGGFGGGLGGMFGGMQNRGPPKARTIHHTHKVSLEDIYRGKISKLALQRSIICPRCEGRGGKEGAVRRCPGCDGHGMKTMMRQMGPMIQRFQTACPDCNGEGEIIKDKDRCKQCNGKKTIVDRKVLHVHVDKGVKSGTRVEFRGEGDQAPGIQAGDVVFEIEQKPHPRFTRKDDDLLYQCEIELVTALAGGTIYVEHLDDRWLSIDILPGEAIAPNAVKMVRGQGMPSYRHHDHGNLYIQFNVKFPEKGWTQDAEAFESLRKILPGPSVLSVPPAEAMTEPADLEDAEGAAGAQAFNGNAMDEDDEDGHPQAERVQCASQ</sequence>
<dbReference type="FunFam" id="2.10.230.10:FF:000001">
    <property type="entry name" value="DnaJ subfamily A member 2"/>
    <property type="match status" value="1"/>
</dbReference>
<dbReference type="InterPro" id="IPR036410">
    <property type="entry name" value="HSP_DnaJ_Cys-rich_dom_sf"/>
</dbReference>
<keyword evidence="2" id="KW-0677">Repeat</keyword>
<protein>
    <submittedName>
        <fullName evidence="10">Uncharacterized protein</fullName>
    </submittedName>
</protein>
<proteinExistence type="inferred from homology"/>
<dbReference type="GO" id="GO:0008270">
    <property type="term" value="F:zinc ion binding"/>
    <property type="evidence" value="ECO:0007669"/>
    <property type="project" value="UniProtKB-KW"/>
</dbReference>
<feature type="domain" description="J" evidence="8">
    <location>
        <begin position="6"/>
        <end position="71"/>
    </location>
</feature>
<evidence type="ECO:0000256" key="2">
    <source>
        <dbReference type="ARBA" id="ARBA00022737"/>
    </source>
</evidence>
<dbReference type="OrthoDB" id="550424at2759"/>
<evidence type="ECO:0000256" key="7">
    <source>
        <dbReference type="SAM" id="MobiDB-lite"/>
    </source>
</evidence>
<comment type="caution">
    <text evidence="10">The sequence shown here is derived from an EMBL/GenBank/DDBJ whole genome shotgun (WGS) entry which is preliminary data.</text>
</comment>
<evidence type="ECO:0000256" key="5">
    <source>
        <dbReference type="ARBA" id="ARBA00023186"/>
    </source>
</evidence>
<dbReference type="SMART" id="SM00271">
    <property type="entry name" value="DnaJ"/>
    <property type="match status" value="1"/>
</dbReference>
<dbReference type="InterPro" id="IPR018253">
    <property type="entry name" value="DnaJ_domain_CS"/>
</dbReference>
<dbReference type="CDD" id="cd06257">
    <property type="entry name" value="DnaJ"/>
    <property type="match status" value="1"/>
</dbReference>
<feature type="domain" description="CR-type" evidence="9">
    <location>
        <begin position="136"/>
        <end position="219"/>
    </location>
</feature>
<dbReference type="CDD" id="cd10747">
    <property type="entry name" value="DnaJ_C"/>
    <property type="match status" value="1"/>
</dbReference>
<dbReference type="SUPFAM" id="SSF57938">
    <property type="entry name" value="DnaJ/Hsp40 cysteine-rich domain"/>
    <property type="match status" value="1"/>
</dbReference>
<dbReference type="FunFam" id="1.10.287.110:FF:000048">
    <property type="entry name" value="DnaJ family protein"/>
    <property type="match status" value="1"/>
</dbReference>
<dbReference type="Pfam" id="PF01556">
    <property type="entry name" value="DnaJ_C"/>
    <property type="match status" value="1"/>
</dbReference>
<feature type="compositionally biased region" description="Low complexity" evidence="7">
    <location>
        <begin position="385"/>
        <end position="396"/>
    </location>
</feature>
<feature type="zinc finger region" description="CR-type" evidence="6">
    <location>
        <begin position="136"/>
        <end position="219"/>
    </location>
</feature>
<dbReference type="STRING" id="1093900.A0A507BA10"/>
<dbReference type="AlphaFoldDB" id="A0A507BA10"/>
<dbReference type="InterPro" id="IPR044713">
    <property type="entry name" value="DNJA1/2-like"/>
</dbReference>
<organism evidence="10 11">
    <name type="scientific">Thyridium curvatum</name>
    <dbReference type="NCBI Taxonomy" id="1093900"/>
    <lineage>
        <taxon>Eukaryota</taxon>
        <taxon>Fungi</taxon>
        <taxon>Dikarya</taxon>
        <taxon>Ascomycota</taxon>
        <taxon>Pezizomycotina</taxon>
        <taxon>Sordariomycetes</taxon>
        <taxon>Sordariomycetidae</taxon>
        <taxon>Thyridiales</taxon>
        <taxon>Thyridiaceae</taxon>
        <taxon>Thyridium</taxon>
    </lineage>
</organism>
<dbReference type="GO" id="GO:0051082">
    <property type="term" value="F:unfolded protein binding"/>
    <property type="evidence" value="ECO:0007669"/>
    <property type="project" value="InterPro"/>
</dbReference>
<keyword evidence="1 6" id="KW-0479">Metal-binding</keyword>
<dbReference type="GeneID" id="41968060"/>
<dbReference type="Pfam" id="PF00684">
    <property type="entry name" value="DnaJ_CXXCXGXG"/>
    <property type="match status" value="1"/>
</dbReference>
<dbReference type="PANTHER" id="PTHR43888">
    <property type="entry name" value="DNAJ-LIKE-2, ISOFORM A-RELATED"/>
    <property type="match status" value="1"/>
</dbReference>
<evidence type="ECO:0000256" key="3">
    <source>
        <dbReference type="ARBA" id="ARBA00022771"/>
    </source>
</evidence>
<dbReference type="RefSeq" id="XP_030995930.1">
    <property type="nucleotide sequence ID" value="XM_031140735.1"/>
</dbReference>
<evidence type="ECO:0000259" key="9">
    <source>
        <dbReference type="PROSITE" id="PS51188"/>
    </source>
</evidence>
<dbReference type="GO" id="GO:0006457">
    <property type="term" value="P:protein folding"/>
    <property type="evidence" value="ECO:0007669"/>
    <property type="project" value="InterPro"/>
</dbReference>
<dbReference type="PROSITE" id="PS50076">
    <property type="entry name" value="DNAJ_2"/>
    <property type="match status" value="1"/>
</dbReference>
<reference evidence="10 11" key="1">
    <citation type="submission" date="2019-06" db="EMBL/GenBank/DDBJ databases">
        <title>Draft genome sequence of the filamentous fungus Phialemoniopsis curvata isolated from diesel fuel.</title>
        <authorList>
            <person name="Varaljay V.A."/>
            <person name="Lyon W.J."/>
            <person name="Crouch A.L."/>
            <person name="Drake C.E."/>
            <person name="Hollomon J.M."/>
            <person name="Nadeau L.J."/>
            <person name="Nunn H.S."/>
            <person name="Stevenson B.S."/>
            <person name="Bojanowski C.L."/>
            <person name="Crookes-Goodson W.J."/>
        </authorList>
    </citation>
    <scope>NUCLEOTIDE SEQUENCE [LARGE SCALE GENOMIC DNA]</scope>
    <source>
        <strain evidence="10 11">D216</strain>
    </source>
</reference>
<dbReference type="InterPro" id="IPR012724">
    <property type="entry name" value="DnaJ"/>
</dbReference>
<evidence type="ECO:0000256" key="1">
    <source>
        <dbReference type="ARBA" id="ARBA00022723"/>
    </source>
</evidence>
<keyword evidence="3 6" id="KW-0863">Zinc-finger</keyword>
<dbReference type="SUPFAM" id="SSF49493">
    <property type="entry name" value="HSP40/DnaJ peptide-binding domain"/>
    <property type="match status" value="2"/>
</dbReference>
<dbReference type="GO" id="GO:0030544">
    <property type="term" value="F:Hsp70 protein binding"/>
    <property type="evidence" value="ECO:0007669"/>
    <property type="project" value="InterPro"/>
</dbReference>
<dbReference type="Gene3D" id="1.10.287.110">
    <property type="entry name" value="DnaJ domain"/>
    <property type="match status" value="1"/>
</dbReference>
<gene>
    <name evidence="10" type="ORF">E0L32_000613</name>
</gene>
<dbReference type="FunCoup" id="A0A507BA10">
    <property type="interactions" value="1135"/>
</dbReference>
<dbReference type="InterPro" id="IPR008971">
    <property type="entry name" value="HSP40/DnaJ_pept-bd"/>
</dbReference>
<name>A0A507BA10_9PEZI</name>
<dbReference type="PROSITE" id="PS00636">
    <property type="entry name" value="DNAJ_1"/>
    <property type="match status" value="1"/>
</dbReference>
<dbReference type="InterPro" id="IPR036869">
    <property type="entry name" value="J_dom_sf"/>
</dbReference>
<dbReference type="SUPFAM" id="SSF46565">
    <property type="entry name" value="Chaperone J-domain"/>
    <property type="match status" value="1"/>
</dbReference>
<keyword evidence="11" id="KW-1185">Reference proteome</keyword>
<dbReference type="HAMAP" id="MF_01152">
    <property type="entry name" value="DnaJ"/>
    <property type="match status" value="1"/>
</dbReference>
<dbReference type="FunFam" id="2.60.260.20:FF:000024">
    <property type="entry name" value="Mitochondrial protein import protein MAS5"/>
    <property type="match status" value="1"/>
</dbReference>
<evidence type="ECO:0000313" key="10">
    <source>
        <dbReference type="EMBL" id="TPX14219.1"/>
    </source>
</evidence>
<keyword evidence="4 6" id="KW-0862">Zinc</keyword>